<dbReference type="Gene3D" id="3.40.30.10">
    <property type="entry name" value="Glutaredoxin"/>
    <property type="match status" value="1"/>
</dbReference>
<dbReference type="Proteomes" id="UP000295468">
    <property type="component" value="Unassembled WGS sequence"/>
</dbReference>
<comment type="caution">
    <text evidence="2">The sequence shown here is derived from an EMBL/GenBank/DDBJ whole genome shotgun (WGS) entry which is preliminary data.</text>
</comment>
<protein>
    <recommendedName>
        <fullName evidence="1">Thioredoxin domain-containing protein</fullName>
    </recommendedName>
</protein>
<feature type="domain" description="Thioredoxin" evidence="1">
    <location>
        <begin position="332"/>
        <end position="460"/>
    </location>
</feature>
<dbReference type="AlphaFoldDB" id="A0A4R6TSY5"/>
<dbReference type="PROSITE" id="PS51257">
    <property type="entry name" value="PROKAR_LIPOPROTEIN"/>
    <property type="match status" value="1"/>
</dbReference>
<dbReference type="PROSITE" id="PS51352">
    <property type="entry name" value="THIOREDOXIN_2"/>
    <property type="match status" value="1"/>
</dbReference>
<dbReference type="OrthoDB" id="1146847at2"/>
<organism evidence="2 3">
    <name type="scientific">Zeaxanthinibacter enoshimensis</name>
    <dbReference type="NCBI Taxonomy" id="392009"/>
    <lineage>
        <taxon>Bacteria</taxon>
        <taxon>Pseudomonadati</taxon>
        <taxon>Bacteroidota</taxon>
        <taxon>Flavobacteriia</taxon>
        <taxon>Flavobacteriales</taxon>
        <taxon>Flavobacteriaceae</taxon>
        <taxon>Zeaxanthinibacter</taxon>
    </lineage>
</organism>
<evidence type="ECO:0000313" key="3">
    <source>
        <dbReference type="Proteomes" id="UP000295468"/>
    </source>
</evidence>
<keyword evidence="3" id="KW-1185">Reference proteome</keyword>
<evidence type="ECO:0000259" key="1">
    <source>
        <dbReference type="PROSITE" id="PS51352"/>
    </source>
</evidence>
<dbReference type="RefSeq" id="WP_133644402.1">
    <property type="nucleotide sequence ID" value="NZ_SNYI01000002.1"/>
</dbReference>
<dbReference type="SUPFAM" id="SSF52833">
    <property type="entry name" value="Thioredoxin-like"/>
    <property type="match status" value="1"/>
</dbReference>
<reference evidence="2 3" key="1">
    <citation type="submission" date="2019-03" db="EMBL/GenBank/DDBJ databases">
        <title>Genomic Encyclopedia of Archaeal and Bacterial Type Strains, Phase II (KMG-II): from individual species to whole genera.</title>
        <authorList>
            <person name="Goeker M."/>
        </authorList>
    </citation>
    <scope>NUCLEOTIDE SEQUENCE [LARGE SCALE GENOMIC DNA]</scope>
    <source>
        <strain evidence="2 3">DSM 18435</strain>
    </source>
</reference>
<evidence type="ECO:0000313" key="2">
    <source>
        <dbReference type="EMBL" id="TDQ31590.1"/>
    </source>
</evidence>
<accession>A0A4R6TSY5</accession>
<dbReference type="EMBL" id="SNYI01000002">
    <property type="protein sequence ID" value="TDQ31590.1"/>
    <property type="molecule type" value="Genomic_DNA"/>
</dbReference>
<name>A0A4R6TSY5_9FLAO</name>
<dbReference type="InterPro" id="IPR036249">
    <property type="entry name" value="Thioredoxin-like_sf"/>
</dbReference>
<dbReference type="InterPro" id="IPR013766">
    <property type="entry name" value="Thioredoxin_domain"/>
</dbReference>
<proteinExistence type="predicted"/>
<gene>
    <name evidence="2" type="ORF">CLV82_2298</name>
</gene>
<sequence>MNKILFCLFILLSFSCRDDHRQSPSVVFTGEIVNPTGDYVYLFKNDIEIDSARLDENNRFSFRLDSISEGLHNFKHNPEYQYVYLQEGDSLALRLNTTDFDESLVFSGTGEKINNFLIEMFLAHEDEEEYINTLYSLSPDEFSREIDSLRSVKLEYLQRLMQEHEFTDKTREIAQASIDFDYYIYKELYPFFHKKRQGMSQVPDLPEDFYDYRDDLDLNNEELTYFRPYYKYINYHLSNRTYMQCVKNCDMANPAIKSYLHFNAHKLGLIDSLITQKDLRDNVFRYVAIDYLLKVQDNEENNQQFIEKFHQLSGNNKHIKEINNLYEGIRNIQPNKELPAIRVADHSGNMVELKDIARGKDVVFYFWSANQKGHFDNMVSRIRELEKKYPDYHFIGLNFNTEDDTWQNLVASKGLDPENQYRSRNFEELTNTLVIYPMNKVIIAKDSLIVDAFANLYTSF</sequence>